<dbReference type="Gene3D" id="1.20.120.70">
    <property type="entry name" value="Tobacco mosaic virus-like, coat protein"/>
    <property type="match status" value="1"/>
</dbReference>
<organism evidence="9">
    <name type="scientific">Paprika mild mottle virus</name>
    <name type="common">PaMMV</name>
    <dbReference type="NCBI Taxonomy" id="35281"/>
    <lineage>
        <taxon>Viruses</taxon>
        <taxon>Riboviria</taxon>
        <taxon>Orthornavirae</taxon>
        <taxon>Kitrinoviricota</taxon>
        <taxon>Alsuviricetes</taxon>
        <taxon>Martellivirales</taxon>
        <taxon>Virgaviridae</taxon>
        <taxon>Tobamovirus</taxon>
        <taxon>Tobamovirus paprikae</taxon>
    </lineage>
</organism>
<dbReference type="SUPFAM" id="SSF47195">
    <property type="entry name" value="TMV-like viral coat proteins"/>
    <property type="match status" value="1"/>
</dbReference>
<accession>A0A1B1SPJ3</accession>
<evidence type="ECO:0000256" key="2">
    <source>
        <dbReference type="ARBA" id="ARBA00004328"/>
    </source>
</evidence>
<dbReference type="InterPro" id="IPR001337">
    <property type="entry name" value="TMV-like_coat"/>
</dbReference>
<evidence type="ECO:0000256" key="5">
    <source>
        <dbReference type="ARBA" id="ARBA00022497"/>
    </source>
</evidence>
<protein>
    <recommendedName>
        <fullName evidence="4 8">Capsid protein</fullName>
    </recommendedName>
</protein>
<reference evidence="9" key="1">
    <citation type="submission" date="2016-05" db="EMBL/GenBank/DDBJ databases">
        <title>An Israeli strain of the Paprika mild mottle virus (PAMMV) was found in peppers grown in Jordan Valley.</title>
        <authorList>
            <person name="Luria N."/>
            <person name="Sela N."/>
            <person name="Reingold V."/>
            <person name="Lachman O."/>
            <person name="Dombrovsky A."/>
        </authorList>
    </citation>
    <scope>NUCLEOTIDE SEQUENCE</scope>
    <source>
        <strain evidence="9">Israeli</strain>
    </source>
</reference>
<comment type="subcellular location">
    <subcellularLocation>
        <location evidence="2">Virion</location>
    </subcellularLocation>
</comment>
<evidence type="ECO:0000256" key="8">
    <source>
        <dbReference type="RuleBase" id="RU003967"/>
    </source>
</evidence>
<organismHost>
    <name type="scientific">Capsicum annuum</name>
    <name type="common">Capsicum pepper</name>
    <dbReference type="NCBI Taxonomy" id="4072"/>
</organismHost>
<dbReference type="Pfam" id="PF00721">
    <property type="entry name" value="TMV_coat"/>
    <property type="match status" value="1"/>
</dbReference>
<name>A0A1B1SPJ3_PMMV</name>
<evidence type="ECO:0000256" key="1">
    <source>
        <dbReference type="ARBA" id="ARBA00003662"/>
    </source>
</evidence>
<keyword evidence="6 8" id="KW-0167">Capsid protein</keyword>
<evidence type="ECO:0000256" key="6">
    <source>
        <dbReference type="ARBA" id="ARBA00022561"/>
    </source>
</evidence>
<proteinExistence type="inferred from homology"/>
<keyword evidence="5" id="KW-1139">Helical capsid protein</keyword>
<evidence type="ECO:0000256" key="3">
    <source>
        <dbReference type="ARBA" id="ARBA00005281"/>
    </source>
</evidence>
<evidence type="ECO:0000256" key="7">
    <source>
        <dbReference type="ARBA" id="ARBA00022844"/>
    </source>
</evidence>
<keyword evidence="7 8" id="KW-0946">Virion</keyword>
<comment type="function">
    <text evidence="1">Capsid protein self-assembles to form rod-shaped virions about 18 nm in diameter with a central canal enclosing the viral genomic RNA.</text>
</comment>
<dbReference type="InterPro" id="IPR036417">
    <property type="entry name" value="TMV-like_coat_sf"/>
</dbReference>
<evidence type="ECO:0000256" key="4">
    <source>
        <dbReference type="ARBA" id="ARBA00018091"/>
    </source>
</evidence>
<dbReference type="GO" id="GO:0005198">
    <property type="term" value="F:structural molecule activity"/>
    <property type="evidence" value="ECO:0007669"/>
    <property type="project" value="InterPro"/>
</dbReference>
<evidence type="ECO:0000313" key="9">
    <source>
        <dbReference type="EMBL" id="ANV28180.1"/>
    </source>
</evidence>
<comment type="similarity">
    <text evidence="3 8">Belongs to the virgaviridae capsid protein family.</text>
</comment>
<dbReference type="EMBL" id="KX187305">
    <property type="protein sequence ID" value="ANV28180.1"/>
    <property type="molecule type" value="Genomic_RNA"/>
</dbReference>
<sequence length="161" mass="17809">MPYTVSSPNQLVYFGSVWADPIALIDLCTVSLGNQFQTQNARTTVQQQFSDLFKTVPTRTVRFSDGENGFRVFRYNSTLDPLITALLNSFDTRNRIIETENPANPNTAEIASATQRVDDATVSIRACINNLMNELARGTGMLNTVSFETVSNLTWTTAATT</sequence>
<dbReference type="GO" id="GO:0019029">
    <property type="term" value="C:helical viral capsid"/>
    <property type="evidence" value="ECO:0007669"/>
    <property type="project" value="UniProtKB-KW"/>
</dbReference>